<evidence type="ECO:0000313" key="1">
    <source>
        <dbReference type="EMBL" id="POY37965.1"/>
    </source>
</evidence>
<keyword evidence="2" id="KW-1185">Reference proteome</keyword>
<accession>A0A2S5A5Z7</accession>
<evidence type="ECO:0000313" key="2">
    <source>
        <dbReference type="Proteomes" id="UP000236893"/>
    </source>
</evidence>
<dbReference type="Proteomes" id="UP000236893">
    <property type="component" value="Unassembled WGS sequence"/>
</dbReference>
<protein>
    <submittedName>
        <fullName evidence="1">Uncharacterized protein</fullName>
    </submittedName>
</protein>
<name>A0A2S5A5Z7_9SPHI</name>
<comment type="caution">
    <text evidence="1">The sequence shown here is derived from an EMBL/GenBank/DDBJ whole genome shotgun (WGS) entry which is preliminary data.</text>
</comment>
<dbReference type="AlphaFoldDB" id="A0A2S5A5Z7"/>
<gene>
    <name evidence="1" type="ORF">C3K47_05425</name>
</gene>
<organism evidence="1 2">
    <name type="scientific">Solitalea longa</name>
    <dbReference type="NCBI Taxonomy" id="2079460"/>
    <lineage>
        <taxon>Bacteria</taxon>
        <taxon>Pseudomonadati</taxon>
        <taxon>Bacteroidota</taxon>
        <taxon>Sphingobacteriia</taxon>
        <taxon>Sphingobacteriales</taxon>
        <taxon>Sphingobacteriaceae</taxon>
        <taxon>Solitalea</taxon>
    </lineage>
</organism>
<dbReference type="EMBL" id="PQVF01000003">
    <property type="protein sequence ID" value="POY37965.1"/>
    <property type="molecule type" value="Genomic_DNA"/>
</dbReference>
<proteinExistence type="predicted"/>
<sequence>MINQLLKGLVDLIYGTRRVRRKYQLDNPTEKVFAADACKGIMTTSNQDIQHGLDWMISQRAVIMLTNKKIVCGKWTILLDNIISIQLLKINSLLGGGQVLKIQTKEGKNYQFGMQLNPEWTNQQVLQLTLEKGQIKHSPLSVIIRLAAIGCLIYWFYESFIQN</sequence>
<reference evidence="1 2" key="1">
    <citation type="submission" date="2018-01" db="EMBL/GenBank/DDBJ databases">
        <authorList>
            <person name="Gaut B.S."/>
            <person name="Morton B.R."/>
            <person name="Clegg M.T."/>
            <person name="Duvall M.R."/>
        </authorList>
    </citation>
    <scope>NUCLEOTIDE SEQUENCE [LARGE SCALE GENOMIC DNA]</scope>
    <source>
        <strain evidence="1 2">HR-AV</strain>
    </source>
</reference>
<dbReference type="RefSeq" id="WP_103788096.1">
    <property type="nucleotide sequence ID" value="NZ_PQVF01000003.1"/>
</dbReference>
<dbReference type="OrthoDB" id="1453895at2"/>